<organism evidence="1 2">
    <name type="scientific">Paenibacillus alvei</name>
    <name type="common">Bacillus alvei</name>
    <dbReference type="NCBI Taxonomy" id="44250"/>
    <lineage>
        <taxon>Bacteria</taxon>
        <taxon>Bacillati</taxon>
        <taxon>Bacillota</taxon>
        <taxon>Bacilli</taxon>
        <taxon>Bacillales</taxon>
        <taxon>Paenibacillaceae</taxon>
        <taxon>Paenibacillus</taxon>
    </lineage>
</organism>
<name>A0A383RJS1_PAEAL</name>
<dbReference type="AlphaFoldDB" id="A0A383RJS1"/>
<evidence type="ECO:0000313" key="2">
    <source>
        <dbReference type="Proteomes" id="UP000304148"/>
    </source>
</evidence>
<evidence type="ECO:0000313" key="1">
    <source>
        <dbReference type="EMBL" id="SYX87230.1"/>
    </source>
</evidence>
<dbReference type="Proteomes" id="UP000304148">
    <property type="component" value="Chromosome"/>
</dbReference>
<protein>
    <submittedName>
        <fullName evidence="1">Uncharacterized protein</fullName>
    </submittedName>
</protein>
<proteinExistence type="predicted"/>
<gene>
    <name evidence="1" type="ORF">PBLR_15660</name>
</gene>
<reference evidence="2" key="1">
    <citation type="submission" date="2018-08" db="EMBL/GenBank/DDBJ databases">
        <authorList>
            <person name="Chevrot R."/>
        </authorList>
    </citation>
    <scope>NUCLEOTIDE SEQUENCE [LARGE SCALE GENOMIC DNA]</scope>
</reference>
<accession>A0A383RJS1</accession>
<sequence length="25" mass="2978">MTEEIGVKMLKYTYVHKIKKGYGLF</sequence>
<dbReference type="EMBL" id="LS992241">
    <property type="protein sequence ID" value="SYX87230.1"/>
    <property type="molecule type" value="Genomic_DNA"/>
</dbReference>